<evidence type="ECO:0000313" key="2">
    <source>
        <dbReference type="Proteomes" id="UP001244563"/>
    </source>
</evidence>
<name>A0ABT9TKG2_PAENI</name>
<organism evidence="1 2">
    <name type="scientific">Paenarthrobacter nicotinovorans</name>
    <name type="common">Arthrobacter nicotinovorans</name>
    <dbReference type="NCBI Taxonomy" id="29320"/>
    <lineage>
        <taxon>Bacteria</taxon>
        <taxon>Bacillati</taxon>
        <taxon>Actinomycetota</taxon>
        <taxon>Actinomycetes</taxon>
        <taxon>Micrococcales</taxon>
        <taxon>Micrococcaceae</taxon>
        <taxon>Paenarthrobacter</taxon>
    </lineage>
</organism>
<evidence type="ECO:0000313" key="1">
    <source>
        <dbReference type="EMBL" id="MDQ0102129.1"/>
    </source>
</evidence>
<proteinExistence type="predicted"/>
<keyword evidence="2" id="KW-1185">Reference proteome</keyword>
<protein>
    <recommendedName>
        <fullName evidence="3">TetR family transcriptional regulator</fullName>
    </recommendedName>
</protein>
<accession>A0ABT9TKG2</accession>
<dbReference type="InterPro" id="IPR036271">
    <property type="entry name" value="Tet_transcr_reg_TetR-rel_C_sf"/>
</dbReference>
<comment type="caution">
    <text evidence="1">The sequence shown here is derived from an EMBL/GenBank/DDBJ whole genome shotgun (WGS) entry which is preliminary data.</text>
</comment>
<evidence type="ECO:0008006" key="3">
    <source>
        <dbReference type="Google" id="ProtNLM"/>
    </source>
</evidence>
<dbReference type="EMBL" id="JAUSSW010000004">
    <property type="protein sequence ID" value="MDQ0102129.1"/>
    <property type="molecule type" value="Genomic_DNA"/>
</dbReference>
<sequence length="94" mass="10247">MLRAAKSTLSHEQRQQTISAYQDEVGRRVRSVIEQGIDDGEYAPARDLDLTVDLLTGVVDVALDRVIDEPANVEAITASVVAFLQGALGRRDNP</sequence>
<dbReference type="RefSeq" id="WP_064722830.1">
    <property type="nucleotide sequence ID" value="NZ_BDDW01000008.1"/>
</dbReference>
<reference evidence="1 2" key="1">
    <citation type="submission" date="2023-07" db="EMBL/GenBank/DDBJ databases">
        <title>Sorghum-associated microbial communities from plants grown in Nebraska, USA.</title>
        <authorList>
            <person name="Schachtman D."/>
        </authorList>
    </citation>
    <scope>NUCLEOTIDE SEQUENCE [LARGE SCALE GENOMIC DNA]</scope>
    <source>
        <strain evidence="1 2">CC523</strain>
    </source>
</reference>
<gene>
    <name evidence="1" type="ORF">J2T10_001775</name>
</gene>
<dbReference type="SUPFAM" id="SSF48498">
    <property type="entry name" value="Tetracyclin repressor-like, C-terminal domain"/>
    <property type="match status" value="1"/>
</dbReference>
<dbReference type="Gene3D" id="1.10.357.10">
    <property type="entry name" value="Tetracycline Repressor, domain 2"/>
    <property type="match status" value="1"/>
</dbReference>
<dbReference type="Proteomes" id="UP001244563">
    <property type="component" value="Unassembled WGS sequence"/>
</dbReference>